<accession>A0A8T4IDJ5</accession>
<feature type="transmembrane region" description="Helical" evidence="1">
    <location>
        <begin position="181"/>
        <end position="201"/>
    </location>
</feature>
<dbReference type="EMBL" id="JAGRQC010000002">
    <property type="protein sequence ID" value="MBR0552481.1"/>
    <property type="molecule type" value="Genomic_DNA"/>
</dbReference>
<gene>
    <name evidence="2" type="ORF">J7S20_08190</name>
</gene>
<organism evidence="2 3">
    <name type="scientific">Stakelama marina</name>
    <dbReference type="NCBI Taxonomy" id="2826939"/>
    <lineage>
        <taxon>Bacteria</taxon>
        <taxon>Pseudomonadati</taxon>
        <taxon>Pseudomonadota</taxon>
        <taxon>Alphaproteobacteria</taxon>
        <taxon>Sphingomonadales</taxon>
        <taxon>Sphingomonadaceae</taxon>
        <taxon>Stakelama</taxon>
    </lineage>
</organism>
<dbReference type="Proteomes" id="UP000676996">
    <property type="component" value="Unassembled WGS sequence"/>
</dbReference>
<feature type="transmembrane region" description="Helical" evidence="1">
    <location>
        <begin position="283"/>
        <end position="306"/>
    </location>
</feature>
<evidence type="ECO:0000313" key="3">
    <source>
        <dbReference type="Proteomes" id="UP000676996"/>
    </source>
</evidence>
<evidence type="ECO:0000256" key="1">
    <source>
        <dbReference type="SAM" id="Phobius"/>
    </source>
</evidence>
<feature type="transmembrane region" description="Helical" evidence="1">
    <location>
        <begin position="75"/>
        <end position="95"/>
    </location>
</feature>
<feature type="transmembrane region" description="Helical" evidence="1">
    <location>
        <begin position="38"/>
        <end position="55"/>
    </location>
</feature>
<keyword evidence="1" id="KW-1133">Transmembrane helix</keyword>
<sequence length="315" mass="34514">MNGSQPSLSPTADAAEPALARTADLAGLEPFKDIRHRWPVWLGMALSLLMVAGLAKELFDQGLVGLSRTLPQNPLFYIAFFVAYIASPLFDFLIFRRLWDLTAKGFAALVRKRIANDVVFGYSGDAYFYAWARAKMKMVVAPFGAVKDVSILSAVAGNVITLAMLAFVLPLGKDLMTGHQFRVLAGSTAIIFATSLGFLLFSSRVFSLRRARLWWIFRMHCGRILLGTVASAFAWHFALPEVSLFMWTFLAAARLLASRLPLVPNKDLLFANFAIMLIGEGQAISDMIAFAAALTLLLHVVLAGFFSLQALMGKG</sequence>
<dbReference type="RefSeq" id="WP_284053759.1">
    <property type="nucleotide sequence ID" value="NZ_JAGRQC010000002.1"/>
</dbReference>
<dbReference type="AlphaFoldDB" id="A0A8T4IDJ5"/>
<keyword evidence="3" id="KW-1185">Reference proteome</keyword>
<proteinExistence type="predicted"/>
<keyword evidence="1" id="KW-0472">Membrane</keyword>
<keyword evidence="1" id="KW-0812">Transmembrane</keyword>
<evidence type="ECO:0000313" key="2">
    <source>
        <dbReference type="EMBL" id="MBR0552481.1"/>
    </source>
</evidence>
<feature type="transmembrane region" description="Helical" evidence="1">
    <location>
        <begin position="213"/>
        <end position="238"/>
    </location>
</feature>
<protein>
    <submittedName>
        <fullName evidence="2">Uncharacterized protein</fullName>
    </submittedName>
</protein>
<reference evidence="2" key="1">
    <citation type="submission" date="2021-04" db="EMBL/GenBank/DDBJ databases">
        <title>Ouciella asimina sp. nov., isolated from the surface seawater in the hydrothermal field of Okinawa Trough.</title>
        <authorList>
            <person name="Shuang W."/>
        </authorList>
    </citation>
    <scope>NUCLEOTIDE SEQUENCE</scope>
    <source>
        <strain evidence="2">LXI357</strain>
    </source>
</reference>
<name>A0A8T4IDJ5_9SPHN</name>
<feature type="transmembrane region" description="Helical" evidence="1">
    <location>
        <begin position="145"/>
        <end position="169"/>
    </location>
</feature>
<comment type="caution">
    <text evidence="2">The sequence shown here is derived from an EMBL/GenBank/DDBJ whole genome shotgun (WGS) entry which is preliminary data.</text>
</comment>